<feature type="domain" description="BTB" evidence="2">
    <location>
        <begin position="51"/>
        <end position="124"/>
    </location>
</feature>
<dbReference type="EMBL" id="JAZHXI010000010">
    <property type="protein sequence ID" value="KAL2066896.1"/>
    <property type="molecule type" value="Genomic_DNA"/>
</dbReference>
<dbReference type="Pfam" id="PF00651">
    <property type="entry name" value="BTB"/>
    <property type="match status" value="1"/>
</dbReference>
<dbReference type="PANTHER" id="PTHR47843:SF2">
    <property type="entry name" value="BTB DOMAIN-CONTAINING PROTEIN"/>
    <property type="match status" value="1"/>
</dbReference>
<dbReference type="SUPFAM" id="SSF54695">
    <property type="entry name" value="POZ domain"/>
    <property type="match status" value="1"/>
</dbReference>
<dbReference type="InterPro" id="IPR011333">
    <property type="entry name" value="SKP1/BTB/POZ_sf"/>
</dbReference>
<reference evidence="3 4" key="1">
    <citation type="journal article" date="2024" name="Commun. Biol.">
        <title>Comparative genomic analysis of thermophilic fungi reveals convergent evolutionary adaptations and gene losses.</title>
        <authorList>
            <person name="Steindorff A.S."/>
            <person name="Aguilar-Pontes M.V."/>
            <person name="Robinson A.J."/>
            <person name="Andreopoulos B."/>
            <person name="LaButti K."/>
            <person name="Kuo A."/>
            <person name="Mondo S."/>
            <person name="Riley R."/>
            <person name="Otillar R."/>
            <person name="Haridas S."/>
            <person name="Lipzen A."/>
            <person name="Grimwood J."/>
            <person name="Schmutz J."/>
            <person name="Clum A."/>
            <person name="Reid I.D."/>
            <person name="Moisan M.C."/>
            <person name="Butler G."/>
            <person name="Nguyen T.T.M."/>
            <person name="Dewar K."/>
            <person name="Conant G."/>
            <person name="Drula E."/>
            <person name="Henrissat B."/>
            <person name="Hansel C."/>
            <person name="Singer S."/>
            <person name="Hutchinson M.I."/>
            <person name="de Vries R.P."/>
            <person name="Natvig D.O."/>
            <person name="Powell A.J."/>
            <person name="Tsang A."/>
            <person name="Grigoriev I.V."/>
        </authorList>
    </citation>
    <scope>NUCLEOTIDE SEQUENCE [LARGE SCALE GENOMIC DNA]</scope>
    <source>
        <strain evidence="3 4">CBS 494.80</strain>
    </source>
</reference>
<evidence type="ECO:0000313" key="4">
    <source>
        <dbReference type="Proteomes" id="UP001595075"/>
    </source>
</evidence>
<dbReference type="Gene3D" id="3.30.710.10">
    <property type="entry name" value="Potassium Channel Kv1.1, Chain A"/>
    <property type="match status" value="1"/>
</dbReference>
<dbReference type="InterPro" id="IPR000210">
    <property type="entry name" value="BTB/POZ_dom"/>
</dbReference>
<dbReference type="CDD" id="cd18186">
    <property type="entry name" value="BTB_POZ_ZBTB_KLHL-like"/>
    <property type="match status" value="1"/>
</dbReference>
<dbReference type="PROSITE" id="PS50097">
    <property type="entry name" value="BTB"/>
    <property type="match status" value="1"/>
</dbReference>
<dbReference type="PANTHER" id="PTHR47843">
    <property type="entry name" value="BTB DOMAIN-CONTAINING PROTEIN-RELATED"/>
    <property type="match status" value="1"/>
</dbReference>
<keyword evidence="4" id="KW-1185">Reference proteome</keyword>
<evidence type="ECO:0000256" key="1">
    <source>
        <dbReference type="SAM" id="MobiDB-lite"/>
    </source>
</evidence>
<feature type="region of interest" description="Disordered" evidence="1">
    <location>
        <begin position="262"/>
        <end position="287"/>
    </location>
</feature>
<comment type="caution">
    <text evidence="3">The sequence shown here is derived from an EMBL/GenBank/DDBJ whole genome shotgun (WGS) entry which is preliminary data.</text>
</comment>
<evidence type="ECO:0000313" key="3">
    <source>
        <dbReference type="EMBL" id="KAL2066896.1"/>
    </source>
</evidence>
<organism evidence="3 4">
    <name type="scientific">Oculimacula yallundae</name>
    <dbReference type="NCBI Taxonomy" id="86028"/>
    <lineage>
        <taxon>Eukaryota</taxon>
        <taxon>Fungi</taxon>
        <taxon>Dikarya</taxon>
        <taxon>Ascomycota</taxon>
        <taxon>Pezizomycotina</taxon>
        <taxon>Leotiomycetes</taxon>
        <taxon>Helotiales</taxon>
        <taxon>Ploettnerulaceae</taxon>
        <taxon>Oculimacula</taxon>
    </lineage>
</organism>
<proteinExistence type="predicted"/>
<evidence type="ECO:0000259" key="2">
    <source>
        <dbReference type="PROSITE" id="PS50097"/>
    </source>
</evidence>
<sequence>MSASNERACLCTPAAENNTKAAPALDLLSLLGQPLVTIVTQTTVAPQSPSNDLTSPEENQPIVHEFSFDVHKNVICPASPFFFAAFNGQFIEGQTQKMTFQDINPSHFELLIHWLYTGELKAEFRYGADVAEILVKLWEMAERFLIPTLQNQIVDELFNAMHQIRSKTAMRAIINAIGGCESAILNSMLLNCVHCAKGITRDLWVNELWVTMLREFAKSNFDQSLYSTSKHFHAGVIRANRRQRKEDNRTDNTISSLGGLVKYNKRKRRDSSDRDTLSASSEDDLSA</sequence>
<dbReference type="Proteomes" id="UP001595075">
    <property type="component" value="Unassembled WGS sequence"/>
</dbReference>
<name>A0ABR4CAE4_9HELO</name>
<gene>
    <name evidence="3" type="ORF">VTL71DRAFT_1320</name>
</gene>
<accession>A0ABR4CAE4</accession>
<protein>
    <recommendedName>
        <fullName evidence="2">BTB domain-containing protein</fullName>
    </recommendedName>
</protein>